<dbReference type="RefSeq" id="WP_096574882.1">
    <property type="nucleotide sequence ID" value="NZ_CAWNJS010000001.1"/>
</dbReference>
<dbReference type="InterPro" id="IPR012902">
    <property type="entry name" value="N_methyl_site"/>
</dbReference>
<evidence type="ECO:0000313" key="3">
    <source>
        <dbReference type="Proteomes" id="UP000218785"/>
    </source>
</evidence>
<name>A0A1Z4MWQ5_9CYAN</name>
<protein>
    <recommendedName>
        <fullName evidence="4">Prepilin-type N-terminal cleavage/methylation domain-containing protein</fullName>
    </recommendedName>
</protein>
<evidence type="ECO:0000313" key="2">
    <source>
        <dbReference type="EMBL" id="BAY97873.1"/>
    </source>
</evidence>
<dbReference type="NCBIfam" id="NF038303">
    <property type="entry name" value="EPS_HpsB"/>
    <property type="match status" value="1"/>
</dbReference>
<keyword evidence="3" id="KW-1185">Reference proteome</keyword>
<reference evidence="2 3" key="1">
    <citation type="submission" date="2017-06" db="EMBL/GenBank/DDBJ databases">
        <title>Genome sequencing of cyanobaciteial culture collection at National Institute for Environmental Studies (NIES).</title>
        <authorList>
            <person name="Hirose Y."/>
            <person name="Shimura Y."/>
            <person name="Fujisawa T."/>
            <person name="Nakamura Y."/>
            <person name="Kawachi M."/>
        </authorList>
    </citation>
    <scope>NUCLEOTIDE SEQUENCE [LARGE SCALE GENOMIC DNA]</scope>
    <source>
        <strain evidence="2 3">NIES-37</strain>
    </source>
</reference>
<organism evidence="2 3">
    <name type="scientific">Tolypothrix tenuis PCC 7101</name>
    <dbReference type="NCBI Taxonomy" id="231146"/>
    <lineage>
        <taxon>Bacteria</taxon>
        <taxon>Bacillati</taxon>
        <taxon>Cyanobacteriota</taxon>
        <taxon>Cyanophyceae</taxon>
        <taxon>Nostocales</taxon>
        <taxon>Tolypothrichaceae</taxon>
        <taxon>Tolypothrix</taxon>
    </lineage>
</organism>
<keyword evidence="1" id="KW-0812">Transmembrane</keyword>
<accession>A0A1Z4MWQ5</accession>
<gene>
    <name evidence="2" type="ORF">NIES37_18210</name>
</gene>
<proteinExistence type="predicted"/>
<dbReference type="AlphaFoldDB" id="A0A1Z4MWQ5"/>
<keyword evidence="1" id="KW-1133">Transmembrane helix</keyword>
<evidence type="ECO:0008006" key="4">
    <source>
        <dbReference type="Google" id="ProtNLM"/>
    </source>
</evidence>
<dbReference type="KEGG" id="ttq:NIES37_18210"/>
<evidence type="ECO:0000256" key="1">
    <source>
        <dbReference type="SAM" id="Phobius"/>
    </source>
</evidence>
<dbReference type="NCBIfam" id="TIGR02532">
    <property type="entry name" value="IV_pilin_GFxxxE"/>
    <property type="match status" value="1"/>
</dbReference>
<sequence length="224" mass="23188">MIQHKQQTTIPHTGESGFTIIESLIAMLVASVLLVSIAPVIVLGTATRVQARRIELGTQAARTYIDGVRTGVISAPAATSSGTSLNASDPPTVGGLTCNANAYCTVPATPASNLYCIDGDSSGSCTVGNSKDLLIQAFRYNTASSSATAGYQLGVRVYRADGFSSDGSLKKAPSKQATFTGGMGDRKAPLLEMTTAINPQTNSFNDLCNRLKNVSNAASNSSCN</sequence>
<keyword evidence="1" id="KW-0472">Membrane</keyword>
<feature type="transmembrane region" description="Helical" evidence="1">
    <location>
        <begin position="20"/>
        <end position="43"/>
    </location>
</feature>
<dbReference type="Proteomes" id="UP000218785">
    <property type="component" value="Chromosome"/>
</dbReference>
<dbReference type="EMBL" id="AP018248">
    <property type="protein sequence ID" value="BAY97873.1"/>
    <property type="molecule type" value="Genomic_DNA"/>
</dbReference>